<dbReference type="InterPro" id="IPR050204">
    <property type="entry name" value="AraC_XylS_family_regulators"/>
</dbReference>
<accession>A0A3A1WL19</accession>
<dbReference type="SUPFAM" id="SSF46689">
    <property type="entry name" value="Homeodomain-like"/>
    <property type="match status" value="1"/>
</dbReference>
<dbReference type="RefSeq" id="WP_119539136.1">
    <property type="nucleotide sequence ID" value="NZ_QYRN01000003.1"/>
</dbReference>
<gene>
    <name evidence="6" type="ORF">D3218_06705</name>
</gene>
<sequence length="295" mass="31934">MSIPVYALYGEAEGGKLPAGVHAETISSRSSHLDWRIAPHRHSHLFQALLVAEGHAMATAEGRRIPLPAPALAWVPPLVVHAYDFAPGTVGTVVSVPANLLRSGLALAPAVLQRLGAFRSVVGDLPAEEWQEARFLCATLLRDYQTVAAGREASLCARAALLALWVHRRTNPRGEDGREDDTPSLVPIVRRFLDAVEGGFGTARSLADYAREAGVSASHLARACRSVTGRSPSRLVQDRRLIEAKRLLAYTALPVAQVAYRLGFEDAAYFSRFFKARVGASPLSFRRIADGTPQE</sequence>
<evidence type="ECO:0000256" key="2">
    <source>
        <dbReference type="ARBA" id="ARBA00023125"/>
    </source>
</evidence>
<dbReference type="Pfam" id="PF12833">
    <property type="entry name" value="HTH_18"/>
    <property type="match status" value="1"/>
</dbReference>
<dbReference type="OrthoDB" id="9809338at2"/>
<dbReference type="PRINTS" id="PR00032">
    <property type="entry name" value="HTHARAC"/>
</dbReference>
<dbReference type="InterPro" id="IPR047264">
    <property type="entry name" value="Cupin_HpaA-like_N"/>
</dbReference>
<dbReference type="AlphaFoldDB" id="A0A3A1WL19"/>
<dbReference type="Gene3D" id="1.10.10.60">
    <property type="entry name" value="Homeodomain-like"/>
    <property type="match status" value="1"/>
</dbReference>
<dbReference type="InterPro" id="IPR011051">
    <property type="entry name" value="RmlC_Cupin_sf"/>
</dbReference>
<dbReference type="InterPro" id="IPR009057">
    <property type="entry name" value="Homeodomain-like_sf"/>
</dbReference>
<keyword evidence="4" id="KW-0804">Transcription</keyword>
<dbReference type="GO" id="GO:0043565">
    <property type="term" value="F:sequence-specific DNA binding"/>
    <property type="evidence" value="ECO:0007669"/>
    <property type="project" value="InterPro"/>
</dbReference>
<evidence type="ECO:0000256" key="1">
    <source>
        <dbReference type="ARBA" id="ARBA00023015"/>
    </source>
</evidence>
<dbReference type="Pfam" id="PF02311">
    <property type="entry name" value="AraC_binding"/>
    <property type="match status" value="1"/>
</dbReference>
<dbReference type="InterPro" id="IPR014710">
    <property type="entry name" value="RmlC-like_jellyroll"/>
</dbReference>
<keyword evidence="1" id="KW-0805">Transcription regulation</keyword>
<dbReference type="SUPFAM" id="SSF51182">
    <property type="entry name" value="RmlC-like cupins"/>
    <property type="match status" value="1"/>
</dbReference>
<dbReference type="Proteomes" id="UP000265750">
    <property type="component" value="Unassembled WGS sequence"/>
</dbReference>
<dbReference type="InterPro" id="IPR018062">
    <property type="entry name" value="HTH_AraC-typ_CS"/>
</dbReference>
<keyword evidence="7" id="KW-1185">Reference proteome</keyword>
<evidence type="ECO:0000313" key="6">
    <source>
        <dbReference type="EMBL" id="RIY01999.1"/>
    </source>
</evidence>
<evidence type="ECO:0000259" key="5">
    <source>
        <dbReference type="PROSITE" id="PS01124"/>
    </source>
</evidence>
<dbReference type="Gene3D" id="2.60.120.10">
    <property type="entry name" value="Jelly Rolls"/>
    <property type="match status" value="1"/>
</dbReference>
<name>A0A3A1WL19_9HYPH</name>
<protein>
    <submittedName>
        <fullName evidence="6">Helix-turn-helix domain-containing protein</fullName>
    </submittedName>
</protein>
<dbReference type="CDD" id="cd06999">
    <property type="entry name" value="cupin_HpaA-like_N"/>
    <property type="match status" value="1"/>
</dbReference>
<dbReference type="PROSITE" id="PS01124">
    <property type="entry name" value="HTH_ARAC_FAMILY_2"/>
    <property type="match status" value="1"/>
</dbReference>
<dbReference type="SMART" id="SM00342">
    <property type="entry name" value="HTH_ARAC"/>
    <property type="match status" value="1"/>
</dbReference>
<reference evidence="7" key="1">
    <citation type="submission" date="2018-09" db="EMBL/GenBank/DDBJ databases">
        <authorList>
            <person name="Tuo L."/>
        </authorList>
    </citation>
    <scope>NUCLEOTIDE SEQUENCE [LARGE SCALE GENOMIC DNA]</scope>
    <source>
        <strain evidence="7">M2BS4Y-1</strain>
    </source>
</reference>
<evidence type="ECO:0000256" key="3">
    <source>
        <dbReference type="ARBA" id="ARBA00023159"/>
    </source>
</evidence>
<dbReference type="PANTHER" id="PTHR46796">
    <property type="entry name" value="HTH-TYPE TRANSCRIPTIONAL ACTIVATOR RHAS-RELATED"/>
    <property type="match status" value="1"/>
</dbReference>
<dbReference type="EMBL" id="QYRN01000003">
    <property type="protein sequence ID" value="RIY01999.1"/>
    <property type="molecule type" value="Genomic_DNA"/>
</dbReference>
<dbReference type="PROSITE" id="PS00041">
    <property type="entry name" value="HTH_ARAC_FAMILY_1"/>
    <property type="match status" value="1"/>
</dbReference>
<keyword evidence="3" id="KW-0010">Activator</keyword>
<organism evidence="6 7">
    <name type="scientific">Aureimonas flava</name>
    <dbReference type="NCBI Taxonomy" id="2320271"/>
    <lineage>
        <taxon>Bacteria</taxon>
        <taxon>Pseudomonadati</taxon>
        <taxon>Pseudomonadota</taxon>
        <taxon>Alphaproteobacteria</taxon>
        <taxon>Hyphomicrobiales</taxon>
        <taxon>Aurantimonadaceae</taxon>
        <taxon>Aureimonas</taxon>
    </lineage>
</organism>
<dbReference type="InterPro" id="IPR020449">
    <property type="entry name" value="Tscrpt_reg_AraC-type_HTH"/>
</dbReference>
<keyword evidence="2" id="KW-0238">DNA-binding</keyword>
<dbReference type="InterPro" id="IPR018060">
    <property type="entry name" value="HTH_AraC"/>
</dbReference>
<feature type="domain" description="HTH araC/xylS-type" evidence="5">
    <location>
        <begin position="190"/>
        <end position="288"/>
    </location>
</feature>
<evidence type="ECO:0000313" key="7">
    <source>
        <dbReference type="Proteomes" id="UP000265750"/>
    </source>
</evidence>
<comment type="caution">
    <text evidence="6">The sequence shown here is derived from an EMBL/GenBank/DDBJ whole genome shotgun (WGS) entry which is preliminary data.</text>
</comment>
<evidence type="ECO:0000256" key="4">
    <source>
        <dbReference type="ARBA" id="ARBA00023163"/>
    </source>
</evidence>
<proteinExistence type="predicted"/>
<dbReference type="GO" id="GO:0003700">
    <property type="term" value="F:DNA-binding transcription factor activity"/>
    <property type="evidence" value="ECO:0007669"/>
    <property type="project" value="InterPro"/>
</dbReference>
<dbReference type="InterPro" id="IPR003313">
    <property type="entry name" value="AraC-bd"/>
</dbReference>